<evidence type="ECO:0000313" key="2">
    <source>
        <dbReference type="Proteomes" id="UP000887565"/>
    </source>
</evidence>
<feature type="region of interest" description="Disordered" evidence="1">
    <location>
        <begin position="36"/>
        <end position="61"/>
    </location>
</feature>
<protein>
    <submittedName>
        <fullName evidence="3">Uncharacterized protein</fullName>
    </submittedName>
</protein>
<dbReference type="Proteomes" id="UP000887565">
    <property type="component" value="Unplaced"/>
</dbReference>
<dbReference type="AlphaFoldDB" id="A0A915KYF5"/>
<evidence type="ECO:0000256" key="1">
    <source>
        <dbReference type="SAM" id="MobiDB-lite"/>
    </source>
</evidence>
<accession>A0A915KYF5</accession>
<proteinExistence type="predicted"/>
<sequence>MDVMAMKQGVGRTARIIQGMVNGCLKVDYTKLDGATSTQQLESDKTNDPNSPMDSMDTEST</sequence>
<keyword evidence="2" id="KW-1185">Reference proteome</keyword>
<evidence type="ECO:0000313" key="3">
    <source>
        <dbReference type="WBParaSite" id="nRc.2.0.1.t43220-RA"/>
    </source>
</evidence>
<name>A0A915KYF5_ROMCU</name>
<reference evidence="3" key="1">
    <citation type="submission" date="2022-11" db="UniProtKB">
        <authorList>
            <consortium name="WormBaseParasite"/>
        </authorList>
    </citation>
    <scope>IDENTIFICATION</scope>
</reference>
<organism evidence="2 3">
    <name type="scientific">Romanomermis culicivorax</name>
    <name type="common">Nematode worm</name>
    <dbReference type="NCBI Taxonomy" id="13658"/>
    <lineage>
        <taxon>Eukaryota</taxon>
        <taxon>Metazoa</taxon>
        <taxon>Ecdysozoa</taxon>
        <taxon>Nematoda</taxon>
        <taxon>Enoplea</taxon>
        <taxon>Dorylaimia</taxon>
        <taxon>Mermithida</taxon>
        <taxon>Mermithoidea</taxon>
        <taxon>Mermithidae</taxon>
        <taxon>Romanomermis</taxon>
    </lineage>
</organism>
<dbReference type="WBParaSite" id="nRc.2.0.1.t43220-RA">
    <property type="protein sequence ID" value="nRc.2.0.1.t43220-RA"/>
    <property type="gene ID" value="nRc.2.0.1.g43220"/>
</dbReference>